<reference evidence="3" key="1">
    <citation type="journal article" date="2020" name="Stud. Mycol.">
        <title>101 Dothideomycetes genomes: a test case for predicting lifestyles and emergence of pathogens.</title>
        <authorList>
            <person name="Haridas S."/>
            <person name="Albert R."/>
            <person name="Binder M."/>
            <person name="Bloem J."/>
            <person name="Labutti K."/>
            <person name="Salamov A."/>
            <person name="Andreopoulos B."/>
            <person name="Baker S."/>
            <person name="Barry K."/>
            <person name="Bills G."/>
            <person name="Bluhm B."/>
            <person name="Cannon C."/>
            <person name="Castanera R."/>
            <person name="Culley D."/>
            <person name="Daum C."/>
            <person name="Ezra D."/>
            <person name="Gonzalez J."/>
            <person name="Henrissat B."/>
            <person name="Kuo A."/>
            <person name="Liang C."/>
            <person name="Lipzen A."/>
            <person name="Lutzoni F."/>
            <person name="Magnuson J."/>
            <person name="Mondo S."/>
            <person name="Nolan M."/>
            <person name="Ohm R."/>
            <person name="Pangilinan J."/>
            <person name="Park H.-J."/>
            <person name="Ramirez L."/>
            <person name="Alfaro M."/>
            <person name="Sun H."/>
            <person name="Tritt A."/>
            <person name="Yoshinaga Y."/>
            <person name="Zwiers L.-H."/>
            <person name="Turgeon B."/>
            <person name="Goodwin S."/>
            <person name="Spatafora J."/>
            <person name="Crous P."/>
            <person name="Grigoriev I."/>
        </authorList>
    </citation>
    <scope>NUCLEOTIDE SEQUENCE</scope>
    <source>
        <strain evidence="3">CBS 115976</strain>
    </source>
</reference>
<keyword evidence="1" id="KW-0067">ATP-binding</keyword>
<protein>
    <recommendedName>
        <fullName evidence="2">ATP-grasp domain-containing protein</fullName>
    </recommendedName>
</protein>
<dbReference type="InterPro" id="IPR011761">
    <property type="entry name" value="ATP-grasp"/>
</dbReference>
<evidence type="ECO:0000256" key="1">
    <source>
        <dbReference type="PROSITE-ProRule" id="PRU00409"/>
    </source>
</evidence>
<sequence length="337" mass="37782">MPSSTRKVLLLSHTNYDPGNSNNESSAPARILTAAGNSRAGLARILTAAGASVSATSWNDDCLDPEYLAAYDVVSFIGCWFYDKQPKRFCALVKDKIIPAQKLNSELRILNNPEIVLWNMEKTYLQDLEEAGFQVPKTHFIDDLSQISDPEMLCKHLNEVANDFGQRKSYVLKPSISASAKQTHLVLDRFNYSKADHEYLSSVLTNGLDGRLMVQHFEPTIHSGEYSLVFVGGEHTHTVLKMPAKNDFRSQKAFGGQRIEIGKAELPSEAKRAAEKLIIWLEQRFGEVSYCRIDGVIRDDGEFVFMEVEAIEPELWWESASTSRAKDLLCQVFLGKG</sequence>
<evidence type="ECO:0000313" key="4">
    <source>
        <dbReference type="Proteomes" id="UP000799302"/>
    </source>
</evidence>
<organism evidence="3 4">
    <name type="scientific">Microthyrium microscopicum</name>
    <dbReference type="NCBI Taxonomy" id="703497"/>
    <lineage>
        <taxon>Eukaryota</taxon>
        <taxon>Fungi</taxon>
        <taxon>Dikarya</taxon>
        <taxon>Ascomycota</taxon>
        <taxon>Pezizomycotina</taxon>
        <taxon>Dothideomycetes</taxon>
        <taxon>Dothideomycetes incertae sedis</taxon>
        <taxon>Microthyriales</taxon>
        <taxon>Microthyriaceae</taxon>
        <taxon>Microthyrium</taxon>
    </lineage>
</organism>
<dbReference type="Pfam" id="PF02955">
    <property type="entry name" value="GSH-S_ATP"/>
    <property type="match status" value="1"/>
</dbReference>
<dbReference type="Gene3D" id="3.30.470.20">
    <property type="entry name" value="ATP-grasp fold, B domain"/>
    <property type="match status" value="1"/>
</dbReference>
<keyword evidence="1" id="KW-0547">Nucleotide-binding</keyword>
<name>A0A6A6UGL1_9PEZI</name>
<dbReference type="PANTHER" id="PTHR39217">
    <property type="match status" value="1"/>
</dbReference>
<dbReference type="EMBL" id="MU004233">
    <property type="protein sequence ID" value="KAF2670701.1"/>
    <property type="molecule type" value="Genomic_DNA"/>
</dbReference>
<dbReference type="GO" id="GO:0046872">
    <property type="term" value="F:metal ion binding"/>
    <property type="evidence" value="ECO:0007669"/>
    <property type="project" value="InterPro"/>
</dbReference>
<dbReference type="GO" id="GO:0004363">
    <property type="term" value="F:glutathione synthase activity"/>
    <property type="evidence" value="ECO:0007669"/>
    <property type="project" value="InterPro"/>
</dbReference>
<feature type="domain" description="ATP-grasp" evidence="2">
    <location>
        <begin position="125"/>
        <end position="334"/>
    </location>
</feature>
<evidence type="ECO:0000313" key="3">
    <source>
        <dbReference type="EMBL" id="KAF2670701.1"/>
    </source>
</evidence>
<dbReference type="SUPFAM" id="SSF56059">
    <property type="entry name" value="Glutathione synthetase ATP-binding domain-like"/>
    <property type="match status" value="1"/>
</dbReference>
<dbReference type="InterPro" id="IPR053191">
    <property type="entry name" value="DcsG_Biosynth_Enzyme"/>
</dbReference>
<evidence type="ECO:0000259" key="2">
    <source>
        <dbReference type="PROSITE" id="PS50975"/>
    </source>
</evidence>
<dbReference type="Proteomes" id="UP000799302">
    <property type="component" value="Unassembled WGS sequence"/>
</dbReference>
<gene>
    <name evidence="3" type="ORF">BT63DRAFT_423003</name>
</gene>
<dbReference type="OrthoDB" id="406765at2759"/>
<dbReference type="GO" id="GO:0005524">
    <property type="term" value="F:ATP binding"/>
    <property type="evidence" value="ECO:0007669"/>
    <property type="project" value="UniProtKB-UniRule"/>
</dbReference>
<accession>A0A6A6UGL1</accession>
<keyword evidence="4" id="KW-1185">Reference proteome</keyword>
<dbReference type="PROSITE" id="PS50975">
    <property type="entry name" value="ATP_GRASP"/>
    <property type="match status" value="1"/>
</dbReference>
<dbReference type="InterPro" id="IPR004218">
    <property type="entry name" value="GSHS_ATP-bd"/>
</dbReference>
<dbReference type="AlphaFoldDB" id="A0A6A6UGL1"/>
<dbReference type="PANTHER" id="PTHR39217:SF1">
    <property type="entry name" value="GLUTATHIONE SYNTHETASE"/>
    <property type="match status" value="1"/>
</dbReference>
<proteinExistence type="predicted"/>